<evidence type="ECO:0000313" key="1">
    <source>
        <dbReference type="EMBL" id="NYD32458.1"/>
    </source>
</evidence>
<proteinExistence type="predicted"/>
<reference evidence="1 2" key="1">
    <citation type="submission" date="2020-07" db="EMBL/GenBank/DDBJ databases">
        <title>Sequencing the genomes of 1000 actinobacteria strains.</title>
        <authorList>
            <person name="Klenk H.-P."/>
        </authorList>
    </citation>
    <scope>NUCLEOTIDE SEQUENCE [LARGE SCALE GENOMIC DNA]</scope>
    <source>
        <strain evidence="1 2">DSM 19082</strain>
    </source>
</reference>
<protein>
    <submittedName>
        <fullName evidence="1">Uncharacterized protein</fullName>
    </submittedName>
</protein>
<name>A0A852RPG0_9ACTN</name>
<evidence type="ECO:0000313" key="2">
    <source>
        <dbReference type="Proteomes" id="UP000582231"/>
    </source>
</evidence>
<gene>
    <name evidence="1" type="ORF">BJ958_004004</name>
</gene>
<dbReference type="EMBL" id="JACCBF010000001">
    <property type="protein sequence ID" value="NYD32458.1"/>
    <property type="molecule type" value="Genomic_DNA"/>
</dbReference>
<sequence length="576" mass="63185">MSTPTLAMRPADRVLDPADLGGARCTRHSFARTLLRRAAERGWRVGTERFDVDDHGRGTVVYRVEAEGHVWRFVAFSNEIPEAARTDRVVAEAWDITGALVEGGLDEARIERLRAEVPRQEAGRADAGTIIWTRANRSARFFDYVVDRLAAGRQPDAGVLGSAPYVLRSTAFYSNGKFGLADFERFDAEHPLGVPYRAHMLTAWLLRELAYDLVEHCARRRDPDAARLTGAWRRHLGLGNATGLGMVPYVVNHPAVLDAWVQLRERALASVLAREVPAGHPDVARVVALLGRARDHLAAQVDLATAPYPTGPEVAATISEVLALAEELAACGTVAGISATQPWRALHEAAERRGPECRGIVASVLSELCDPAVDSAIEAALRVDETSRVRPSMSCGEVARLLDEHYAWCDDLGADAPDAEHHFWFSSANNEEPRRAVSTVDPGEPVQHRVDVVRQVRALRRALAAPDADAEQPVAVLLARAPSLRQVVARVQRAASLTYPEVHDNLLARDFLPLNVQRFQLAVYGMENFSPQSTDWLRVTLFSGAPRVGELADGTVDDDWIFVPRPTERSDDVAPA</sequence>
<comment type="caution">
    <text evidence="1">The sequence shown here is derived from an EMBL/GenBank/DDBJ whole genome shotgun (WGS) entry which is preliminary data.</text>
</comment>
<dbReference type="AlphaFoldDB" id="A0A852RPG0"/>
<dbReference type="RefSeq" id="WP_246319079.1">
    <property type="nucleotide sequence ID" value="NZ_BAABEF010000001.1"/>
</dbReference>
<accession>A0A852RPG0</accession>
<keyword evidence="2" id="KW-1185">Reference proteome</keyword>
<dbReference type="Proteomes" id="UP000582231">
    <property type="component" value="Unassembled WGS sequence"/>
</dbReference>
<organism evidence="1 2">
    <name type="scientific">Nocardioides kongjuensis</name>
    <dbReference type="NCBI Taxonomy" id="349522"/>
    <lineage>
        <taxon>Bacteria</taxon>
        <taxon>Bacillati</taxon>
        <taxon>Actinomycetota</taxon>
        <taxon>Actinomycetes</taxon>
        <taxon>Propionibacteriales</taxon>
        <taxon>Nocardioidaceae</taxon>
        <taxon>Nocardioides</taxon>
    </lineage>
</organism>